<name>A0ABX7ZDY1_9RALS</name>
<sequence length="46" mass="5042">MIKASSLPRSGGQQWGATIARRPAFYPVLGGAALIQANLLWAEYFY</sequence>
<dbReference type="RefSeq" id="WP_211904825.1">
    <property type="nucleotide sequence ID" value="NZ_CP046729.1"/>
</dbReference>
<keyword evidence="2" id="KW-1185">Reference proteome</keyword>
<organism evidence="1 2">
    <name type="scientific">Ralstonia syzygii</name>
    <dbReference type="NCBI Taxonomy" id="28097"/>
    <lineage>
        <taxon>Bacteria</taxon>
        <taxon>Pseudomonadati</taxon>
        <taxon>Pseudomonadota</taxon>
        <taxon>Betaproteobacteria</taxon>
        <taxon>Burkholderiales</taxon>
        <taxon>Burkholderiaceae</taxon>
        <taxon>Ralstonia</taxon>
        <taxon>Ralstonia solanacearum species complex</taxon>
    </lineage>
</organism>
<evidence type="ECO:0000313" key="1">
    <source>
        <dbReference type="EMBL" id="QUP53540.1"/>
    </source>
</evidence>
<dbReference type="EMBL" id="CP046729">
    <property type="protein sequence ID" value="QUP53540.1"/>
    <property type="molecule type" value="Genomic_DNA"/>
</dbReference>
<reference evidence="1 2" key="1">
    <citation type="journal article" date="2021" name="Phytopathology">
        <title>Complete genome sequence of Ralstonia syzygii subsp. indonesiensis strain LLRS-1, isolated from wilted tobacco in China.</title>
        <authorList>
            <person name="Lu C.H."/>
            <person name="Li J.Y."/>
            <person name="Mi M.G."/>
            <person name="Lin Z.L."/>
            <person name="Jiang N."/>
            <person name="Gai X."/>
            <person name="Ma J.H."/>
            <person name="Lei L.P."/>
            <person name="Xia Z.Y."/>
        </authorList>
    </citation>
    <scope>NUCLEOTIDE SEQUENCE [LARGE SCALE GENOMIC DNA]</scope>
    <source>
        <strain evidence="1 2">LLRS-1</strain>
    </source>
</reference>
<dbReference type="Proteomes" id="UP000677898">
    <property type="component" value="Chromosome"/>
</dbReference>
<evidence type="ECO:0000313" key="2">
    <source>
        <dbReference type="Proteomes" id="UP000677898"/>
    </source>
</evidence>
<proteinExistence type="predicted"/>
<gene>
    <name evidence="1" type="ORF">GO998_07040</name>
</gene>
<accession>A0ABX7ZDY1</accession>
<protein>
    <submittedName>
        <fullName evidence="1">Uncharacterized protein</fullName>
    </submittedName>
</protein>